<reference evidence="1 2" key="1">
    <citation type="submission" date="2013-09" db="EMBL/GenBank/DDBJ databases">
        <title>Corchorus capsularis genome sequencing.</title>
        <authorList>
            <person name="Alam M."/>
            <person name="Haque M.S."/>
            <person name="Islam M.S."/>
            <person name="Emdad E.M."/>
            <person name="Islam M.M."/>
            <person name="Ahmed B."/>
            <person name="Halim A."/>
            <person name="Hossen Q.M.M."/>
            <person name="Hossain M.Z."/>
            <person name="Ahmed R."/>
            <person name="Khan M.M."/>
            <person name="Islam R."/>
            <person name="Rashid M.M."/>
            <person name="Khan S.A."/>
            <person name="Rahman M.S."/>
            <person name="Alam M."/>
        </authorList>
    </citation>
    <scope>NUCLEOTIDE SEQUENCE [LARGE SCALE GENOMIC DNA]</scope>
    <source>
        <strain evidence="2">cv. CVL-1</strain>
        <tissue evidence="1">Whole seedling</tissue>
    </source>
</reference>
<organism evidence="1 2">
    <name type="scientific">Corchorus capsularis</name>
    <name type="common">Jute</name>
    <dbReference type="NCBI Taxonomy" id="210143"/>
    <lineage>
        <taxon>Eukaryota</taxon>
        <taxon>Viridiplantae</taxon>
        <taxon>Streptophyta</taxon>
        <taxon>Embryophyta</taxon>
        <taxon>Tracheophyta</taxon>
        <taxon>Spermatophyta</taxon>
        <taxon>Magnoliopsida</taxon>
        <taxon>eudicotyledons</taxon>
        <taxon>Gunneridae</taxon>
        <taxon>Pentapetalae</taxon>
        <taxon>rosids</taxon>
        <taxon>malvids</taxon>
        <taxon>Malvales</taxon>
        <taxon>Malvaceae</taxon>
        <taxon>Grewioideae</taxon>
        <taxon>Apeibeae</taxon>
        <taxon>Corchorus</taxon>
    </lineage>
</organism>
<dbReference type="Gramene" id="OMO60049">
    <property type="protein sequence ID" value="OMO60049"/>
    <property type="gene ID" value="CCACVL1_24437"/>
</dbReference>
<name>A0A1R3GPS1_COCAP</name>
<dbReference type="Proteomes" id="UP000188268">
    <property type="component" value="Unassembled WGS sequence"/>
</dbReference>
<sequence>MSCCCGGSGGGGGFIGYLEKSSTAENVVPGVATMKMRYEGPEKSINGAESVEKDECKQCKSSICSCK</sequence>
<accession>A0A1R3GPS1</accession>
<keyword evidence="2" id="KW-1185">Reference proteome</keyword>
<comment type="caution">
    <text evidence="1">The sequence shown here is derived from an EMBL/GenBank/DDBJ whole genome shotgun (WGS) entry which is preliminary data.</text>
</comment>
<gene>
    <name evidence="1" type="ORF">CCACVL1_24437</name>
</gene>
<dbReference type="OMA" id="VATMKMR"/>
<proteinExistence type="predicted"/>
<dbReference type="AlphaFoldDB" id="A0A1R3GPS1"/>
<evidence type="ECO:0000313" key="1">
    <source>
        <dbReference type="EMBL" id="OMO60049.1"/>
    </source>
</evidence>
<dbReference type="EMBL" id="AWWV01013776">
    <property type="protein sequence ID" value="OMO60049.1"/>
    <property type="molecule type" value="Genomic_DNA"/>
</dbReference>
<dbReference type="OrthoDB" id="10458058at2759"/>
<evidence type="ECO:0000313" key="2">
    <source>
        <dbReference type="Proteomes" id="UP000188268"/>
    </source>
</evidence>
<protein>
    <submittedName>
        <fullName evidence="1">Uncharacterized protein</fullName>
    </submittedName>
</protein>